<dbReference type="AlphaFoldDB" id="A0AAW3CC29"/>
<feature type="chain" id="PRO_5043834133" description="Secreted protein" evidence="1">
    <location>
        <begin position="18"/>
        <end position="187"/>
    </location>
</feature>
<evidence type="ECO:0000313" key="3">
    <source>
        <dbReference type="Proteomes" id="UP001500493"/>
    </source>
</evidence>
<dbReference type="Proteomes" id="UP001500493">
    <property type="component" value="Unassembled WGS sequence"/>
</dbReference>
<name>A0AAW3CC29_9TRYP</name>
<comment type="caution">
    <text evidence="2">The sequence shown here is derived from an EMBL/GenBank/DDBJ whole genome shotgun (WGS) entry which is preliminary data.</text>
</comment>
<protein>
    <recommendedName>
        <fullName evidence="4">Secreted protein</fullName>
    </recommendedName>
</protein>
<reference evidence="2" key="1">
    <citation type="submission" date="2024-02" db="EMBL/GenBank/DDBJ databases">
        <title>FIRST GENOME SEQUENCES OF Leishmania (Viannia) shawi, Leishmania (Viannia) lindenbergi AND Leishmania (Viannia) utingensis.</title>
        <authorList>
            <person name="Resadore F."/>
            <person name="Custodio M.G.F."/>
            <person name="Boite M.C."/>
            <person name="Cupolillo E."/>
            <person name="Ferreira G.E.M."/>
        </authorList>
    </citation>
    <scope>NUCLEOTIDE SEQUENCE</scope>
    <source>
        <strain evidence="2">MHOM/BR/2013/18 LTA MLF</strain>
    </source>
</reference>
<evidence type="ECO:0000313" key="2">
    <source>
        <dbReference type="EMBL" id="KAL0531917.1"/>
    </source>
</evidence>
<organism evidence="2 3">
    <name type="scientific">Leishmania shawi</name>
    <dbReference type="NCBI Taxonomy" id="5680"/>
    <lineage>
        <taxon>Eukaryota</taxon>
        <taxon>Discoba</taxon>
        <taxon>Euglenozoa</taxon>
        <taxon>Kinetoplastea</taxon>
        <taxon>Metakinetoplastina</taxon>
        <taxon>Trypanosomatida</taxon>
        <taxon>Trypanosomatidae</taxon>
        <taxon>Leishmaniinae</taxon>
        <taxon>Leishmania</taxon>
        <taxon>Leishmania guyanensis species complex</taxon>
    </lineage>
</organism>
<proteinExistence type="predicted"/>
<keyword evidence="1" id="KW-0732">Signal</keyword>
<accession>A0AAW3CC29</accession>
<evidence type="ECO:0008006" key="4">
    <source>
        <dbReference type="Google" id="ProtNLM"/>
    </source>
</evidence>
<gene>
    <name evidence="2" type="ORF">Q4I32_000431</name>
</gene>
<sequence>MHAWVHVWAVQTSLLCAMPVCVCVCGAELPCRCLGGPSRGSLSGAFPLNIFCNFVLRSFSFFFEFAHAPPSFSGGRVAYLGRRKRSQWRWKAVMQREAQSCGSRSLPYSPATGRASVQRKRGIGASCSCAVPNVCVLRDEGEVIDTHISQCGSEGDFPPSLAFSALALVYPDTHTHTHTHVSYLYGA</sequence>
<feature type="signal peptide" evidence="1">
    <location>
        <begin position="1"/>
        <end position="17"/>
    </location>
</feature>
<evidence type="ECO:0000256" key="1">
    <source>
        <dbReference type="SAM" id="SignalP"/>
    </source>
</evidence>
<dbReference type="EMBL" id="JBAMZJ010000001">
    <property type="protein sequence ID" value="KAL0531917.1"/>
    <property type="molecule type" value="Genomic_DNA"/>
</dbReference>